<feature type="domain" description="Tripartite ATP-independent periplasmic transporters DctQ component" evidence="10">
    <location>
        <begin position="41"/>
        <end position="172"/>
    </location>
</feature>
<comment type="subunit">
    <text evidence="9">The complex comprises the extracytoplasmic solute receptor protein and the two transmembrane proteins.</text>
</comment>
<keyword evidence="2 9" id="KW-0813">Transport</keyword>
<keyword evidence="7 9" id="KW-0472">Membrane</keyword>
<comment type="subcellular location">
    <subcellularLocation>
        <location evidence="1 9">Cell inner membrane</location>
        <topology evidence="1 9">Multi-pass membrane protein</topology>
    </subcellularLocation>
</comment>
<keyword evidence="6 9" id="KW-1133">Transmembrane helix</keyword>
<protein>
    <recommendedName>
        <fullName evidence="9">TRAP transporter small permease protein</fullName>
    </recommendedName>
</protein>
<feature type="transmembrane region" description="Helical" evidence="9">
    <location>
        <begin position="103"/>
        <end position="125"/>
    </location>
</feature>
<organism evidence="11 12">
    <name type="scientific">Oryzomicrobium terrae</name>
    <dbReference type="NCBI Taxonomy" id="1735038"/>
    <lineage>
        <taxon>Bacteria</taxon>
        <taxon>Pseudomonadati</taxon>
        <taxon>Pseudomonadota</taxon>
        <taxon>Betaproteobacteria</taxon>
        <taxon>Rhodocyclales</taxon>
        <taxon>Rhodocyclaceae</taxon>
        <taxon>Oryzomicrobium</taxon>
    </lineage>
</organism>
<evidence type="ECO:0000256" key="5">
    <source>
        <dbReference type="ARBA" id="ARBA00022692"/>
    </source>
</evidence>
<keyword evidence="3" id="KW-1003">Cell membrane</keyword>
<feature type="transmembrane region" description="Helical" evidence="9">
    <location>
        <begin position="32"/>
        <end position="53"/>
    </location>
</feature>
<accession>A0A5C1EB06</accession>
<dbReference type="Proteomes" id="UP000323671">
    <property type="component" value="Chromosome"/>
</dbReference>
<dbReference type="GO" id="GO:0015740">
    <property type="term" value="P:C4-dicarboxylate transport"/>
    <property type="evidence" value="ECO:0007669"/>
    <property type="project" value="TreeGrafter"/>
</dbReference>
<dbReference type="Pfam" id="PF04290">
    <property type="entry name" value="DctQ"/>
    <property type="match status" value="1"/>
</dbReference>
<dbReference type="PANTHER" id="PTHR35011:SF2">
    <property type="entry name" value="2,3-DIKETO-L-GULONATE TRAP TRANSPORTER SMALL PERMEASE PROTEIN YIAM"/>
    <property type="match status" value="1"/>
</dbReference>
<evidence type="ECO:0000256" key="7">
    <source>
        <dbReference type="ARBA" id="ARBA00023136"/>
    </source>
</evidence>
<proteinExistence type="inferred from homology"/>
<keyword evidence="4 9" id="KW-0997">Cell inner membrane</keyword>
<dbReference type="EMBL" id="CP022579">
    <property type="protein sequence ID" value="QEL65915.1"/>
    <property type="molecule type" value="Genomic_DNA"/>
</dbReference>
<evidence type="ECO:0000259" key="10">
    <source>
        <dbReference type="Pfam" id="PF04290"/>
    </source>
</evidence>
<feature type="transmembrane region" description="Helical" evidence="9">
    <location>
        <begin position="65"/>
        <end position="83"/>
    </location>
</feature>
<evidence type="ECO:0000256" key="3">
    <source>
        <dbReference type="ARBA" id="ARBA00022475"/>
    </source>
</evidence>
<gene>
    <name evidence="11" type="ORF">OTERR_24390</name>
</gene>
<evidence type="ECO:0000313" key="11">
    <source>
        <dbReference type="EMBL" id="QEL65915.1"/>
    </source>
</evidence>
<dbReference type="PANTHER" id="PTHR35011">
    <property type="entry name" value="2,3-DIKETO-L-GULONATE TRAP TRANSPORTER SMALL PERMEASE PROTEIN YIAM"/>
    <property type="match status" value="1"/>
</dbReference>
<name>A0A5C1EB06_9RHOO</name>
<keyword evidence="5 9" id="KW-0812">Transmembrane</keyword>
<dbReference type="InterPro" id="IPR007387">
    <property type="entry name" value="TRAP_DctQ"/>
</dbReference>
<comment type="function">
    <text evidence="9">Part of the tripartite ATP-independent periplasmic (TRAP) transport system.</text>
</comment>
<feature type="transmembrane region" description="Helical" evidence="9">
    <location>
        <begin position="145"/>
        <end position="164"/>
    </location>
</feature>
<dbReference type="RefSeq" id="WP_082396961.1">
    <property type="nucleotide sequence ID" value="NZ_CP022579.1"/>
</dbReference>
<evidence type="ECO:0000313" key="12">
    <source>
        <dbReference type="Proteomes" id="UP000323671"/>
    </source>
</evidence>
<dbReference type="GO" id="GO:0005886">
    <property type="term" value="C:plasma membrane"/>
    <property type="evidence" value="ECO:0007669"/>
    <property type="project" value="UniProtKB-SubCell"/>
</dbReference>
<dbReference type="AlphaFoldDB" id="A0A5C1EB06"/>
<reference evidence="11 12" key="1">
    <citation type="submission" date="2017-07" db="EMBL/GenBank/DDBJ databases">
        <title>Complete genome sequence of Oryzomicrobium terrae TPP412.</title>
        <authorList>
            <person name="Chiu L.-W."/>
            <person name="Lo K.-J."/>
            <person name="Tsai Y.-M."/>
            <person name="Lin S.-S."/>
            <person name="Kuo C.-H."/>
            <person name="Liu C.-T."/>
        </authorList>
    </citation>
    <scope>NUCLEOTIDE SEQUENCE [LARGE SCALE GENOMIC DNA]</scope>
    <source>
        <strain evidence="11 12">TPP412</strain>
    </source>
</reference>
<evidence type="ECO:0000256" key="1">
    <source>
        <dbReference type="ARBA" id="ARBA00004429"/>
    </source>
</evidence>
<evidence type="ECO:0000256" key="2">
    <source>
        <dbReference type="ARBA" id="ARBA00022448"/>
    </source>
</evidence>
<evidence type="ECO:0000256" key="8">
    <source>
        <dbReference type="ARBA" id="ARBA00038436"/>
    </source>
</evidence>
<evidence type="ECO:0000256" key="6">
    <source>
        <dbReference type="ARBA" id="ARBA00022989"/>
    </source>
</evidence>
<dbReference type="InterPro" id="IPR055348">
    <property type="entry name" value="DctQ"/>
</dbReference>
<comment type="similarity">
    <text evidence="8 9">Belongs to the TRAP transporter small permease family.</text>
</comment>
<keyword evidence="12" id="KW-1185">Reference proteome</keyword>
<dbReference type="GO" id="GO:0022857">
    <property type="term" value="F:transmembrane transporter activity"/>
    <property type="evidence" value="ECO:0007669"/>
    <property type="project" value="UniProtKB-UniRule"/>
</dbReference>
<dbReference type="KEGG" id="otr:OTERR_24390"/>
<sequence length="178" mass="19756">MADSHISPVAAAPGEGERPSAPLPLLDRVERALMALTMGLLCLITLANVVVRYFTDISFAFTEEISVWLMVVMTLVGASHAFVRHHHIAIAFFVERRGPAVRYWSRLLAYAASLLAFATLAVLGTRMAWDDFQFEVTSPSLDIPQWLYTVWLPLLSALVVLRLVQRIVASLRAGQEAH</sequence>
<evidence type="ECO:0000256" key="4">
    <source>
        <dbReference type="ARBA" id="ARBA00022519"/>
    </source>
</evidence>
<evidence type="ECO:0000256" key="9">
    <source>
        <dbReference type="RuleBase" id="RU369079"/>
    </source>
</evidence>